<dbReference type="GO" id="GO:0016791">
    <property type="term" value="F:phosphatase activity"/>
    <property type="evidence" value="ECO:0007669"/>
    <property type="project" value="UniProtKB-ARBA"/>
</dbReference>
<sequence length="166" mass="18484">MSSEWHRWEQVTKYVSSGHKLYRSSTPNYAGLDLSQNLTPTAVEFLTDKGIDSIISFNQYSYTDDERKLLADAKISYLHVPVADFNAPTLEQLESAITFFNDAAHKSTLVHCGYGHGRSGTGVTGLQLNATRGENPPEADWKAVNHVESPTQIAVLRTLRDKLKES</sequence>
<feature type="domain" description="Swiss Army Knife protein DSP-PTPase phosphatase" evidence="2">
    <location>
        <begin position="36"/>
        <end position="162"/>
    </location>
</feature>
<dbReference type="AlphaFoldDB" id="W4JVL7"/>
<keyword evidence="4" id="KW-1185">Reference proteome</keyword>
<dbReference type="PROSITE" id="PS00383">
    <property type="entry name" value="TYR_PHOSPHATASE_1"/>
    <property type="match status" value="1"/>
</dbReference>
<dbReference type="GeneID" id="20666059"/>
<dbReference type="EMBL" id="KI925463">
    <property type="protein sequence ID" value="ETW77524.1"/>
    <property type="molecule type" value="Genomic_DNA"/>
</dbReference>
<organism evidence="3 4">
    <name type="scientific">Heterobasidion irregulare (strain TC 32-1)</name>
    <dbReference type="NCBI Taxonomy" id="747525"/>
    <lineage>
        <taxon>Eukaryota</taxon>
        <taxon>Fungi</taxon>
        <taxon>Dikarya</taxon>
        <taxon>Basidiomycota</taxon>
        <taxon>Agaricomycotina</taxon>
        <taxon>Agaricomycetes</taxon>
        <taxon>Russulales</taxon>
        <taxon>Bondarzewiaceae</taxon>
        <taxon>Heterobasidion</taxon>
        <taxon>Heterobasidion annosum species complex</taxon>
    </lineage>
</organism>
<evidence type="ECO:0000256" key="1">
    <source>
        <dbReference type="ARBA" id="ARBA00022801"/>
    </source>
</evidence>
<dbReference type="InterPro" id="IPR057023">
    <property type="entry name" value="PTP-SAK"/>
</dbReference>
<proteinExistence type="predicted"/>
<evidence type="ECO:0000313" key="3">
    <source>
        <dbReference type="EMBL" id="ETW77524.1"/>
    </source>
</evidence>
<dbReference type="Pfam" id="PF22784">
    <property type="entry name" value="PTP-SAK"/>
    <property type="match status" value="1"/>
</dbReference>
<dbReference type="InParanoid" id="W4JVL7"/>
<evidence type="ECO:0000259" key="2">
    <source>
        <dbReference type="Pfam" id="PF22784"/>
    </source>
</evidence>
<dbReference type="InterPro" id="IPR016130">
    <property type="entry name" value="Tyr_Pase_AS"/>
</dbReference>
<dbReference type="Proteomes" id="UP000030671">
    <property type="component" value="Unassembled WGS sequence"/>
</dbReference>
<dbReference type="STRING" id="747525.W4JVL7"/>
<accession>W4JVL7</accession>
<name>W4JVL7_HETIT</name>
<keyword evidence="1" id="KW-0378">Hydrolase</keyword>
<dbReference type="Gene3D" id="3.90.190.10">
    <property type="entry name" value="Protein tyrosine phosphatase superfamily"/>
    <property type="match status" value="1"/>
</dbReference>
<dbReference type="eggNOG" id="ENOG502T71W">
    <property type="taxonomic scope" value="Eukaryota"/>
</dbReference>
<dbReference type="InterPro" id="IPR029021">
    <property type="entry name" value="Prot-tyrosine_phosphatase-like"/>
</dbReference>
<dbReference type="OrthoDB" id="432447at2759"/>
<dbReference type="KEGG" id="hir:HETIRDRAFT_105362"/>
<dbReference type="HOGENOM" id="CLU_074869_0_0_1"/>
<dbReference type="SUPFAM" id="SSF52799">
    <property type="entry name" value="(Phosphotyrosine protein) phosphatases II"/>
    <property type="match status" value="1"/>
</dbReference>
<reference evidence="3 4" key="1">
    <citation type="journal article" date="2012" name="New Phytol.">
        <title>Insight into trade-off between wood decay and parasitism from the genome of a fungal forest pathogen.</title>
        <authorList>
            <person name="Olson A."/>
            <person name="Aerts A."/>
            <person name="Asiegbu F."/>
            <person name="Belbahri L."/>
            <person name="Bouzid O."/>
            <person name="Broberg A."/>
            <person name="Canback B."/>
            <person name="Coutinho P.M."/>
            <person name="Cullen D."/>
            <person name="Dalman K."/>
            <person name="Deflorio G."/>
            <person name="van Diepen L.T."/>
            <person name="Dunand C."/>
            <person name="Duplessis S."/>
            <person name="Durling M."/>
            <person name="Gonthier P."/>
            <person name="Grimwood J."/>
            <person name="Fossdal C.G."/>
            <person name="Hansson D."/>
            <person name="Henrissat B."/>
            <person name="Hietala A."/>
            <person name="Himmelstrand K."/>
            <person name="Hoffmeister D."/>
            <person name="Hogberg N."/>
            <person name="James T.Y."/>
            <person name="Karlsson M."/>
            <person name="Kohler A."/>
            <person name="Kues U."/>
            <person name="Lee Y.H."/>
            <person name="Lin Y.C."/>
            <person name="Lind M."/>
            <person name="Lindquist E."/>
            <person name="Lombard V."/>
            <person name="Lucas S."/>
            <person name="Lunden K."/>
            <person name="Morin E."/>
            <person name="Murat C."/>
            <person name="Park J."/>
            <person name="Raffaello T."/>
            <person name="Rouze P."/>
            <person name="Salamov A."/>
            <person name="Schmutz J."/>
            <person name="Solheim H."/>
            <person name="Stahlberg J."/>
            <person name="Velez H."/>
            <person name="de Vries R.P."/>
            <person name="Wiebenga A."/>
            <person name="Woodward S."/>
            <person name="Yakovlev I."/>
            <person name="Garbelotto M."/>
            <person name="Martin F."/>
            <person name="Grigoriev I.V."/>
            <person name="Stenlid J."/>
        </authorList>
    </citation>
    <scope>NUCLEOTIDE SEQUENCE [LARGE SCALE GENOMIC DNA]</scope>
    <source>
        <strain evidence="3 4">TC 32-1</strain>
    </source>
</reference>
<dbReference type="RefSeq" id="XP_009551018.1">
    <property type="nucleotide sequence ID" value="XM_009552723.1"/>
</dbReference>
<gene>
    <name evidence="3" type="ORF">HETIRDRAFT_105362</name>
</gene>
<protein>
    <recommendedName>
        <fullName evidence="2">Swiss Army Knife protein DSP-PTPase phosphatase domain-containing protein</fullName>
    </recommendedName>
</protein>
<evidence type="ECO:0000313" key="4">
    <source>
        <dbReference type="Proteomes" id="UP000030671"/>
    </source>
</evidence>